<dbReference type="Proteomes" id="UP000319578">
    <property type="component" value="Unassembled WGS sequence"/>
</dbReference>
<protein>
    <submittedName>
        <fullName evidence="1">Uncharacterized protein</fullName>
    </submittedName>
</protein>
<comment type="caution">
    <text evidence="1">The sequence shown here is derived from an EMBL/GenBank/DDBJ whole genome shotgun (WGS) entry which is preliminary data.</text>
</comment>
<evidence type="ECO:0000313" key="1">
    <source>
        <dbReference type="EMBL" id="GED66825.1"/>
    </source>
</evidence>
<name>A0ABQ0TFY9_9BACL</name>
<gene>
    <name evidence="1" type="ORF">BRE01_05270</name>
</gene>
<reference evidence="1 2" key="1">
    <citation type="submission" date="2019-06" db="EMBL/GenBank/DDBJ databases">
        <title>Whole genome shotgun sequence of Brevibacillus reuszeri NBRC 15719.</title>
        <authorList>
            <person name="Hosoyama A."/>
            <person name="Uohara A."/>
            <person name="Ohji S."/>
            <person name="Ichikawa N."/>
        </authorList>
    </citation>
    <scope>NUCLEOTIDE SEQUENCE [LARGE SCALE GENOMIC DNA]</scope>
    <source>
        <strain evidence="1 2">NBRC 15719</strain>
    </source>
</reference>
<proteinExistence type="predicted"/>
<evidence type="ECO:0000313" key="2">
    <source>
        <dbReference type="Proteomes" id="UP000319578"/>
    </source>
</evidence>
<dbReference type="EMBL" id="BJON01000002">
    <property type="protein sequence ID" value="GED66825.1"/>
    <property type="molecule type" value="Genomic_DNA"/>
</dbReference>
<sequence>MGVDLYGTWSGRTGISVDNTSFLGVFLLGNSMPQYWTSGVDARSAKGKIVIRVK</sequence>
<accession>A0ABQ0TFY9</accession>
<organism evidence="1 2">
    <name type="scientific">Brevibacillus reuszeri</name>
    <dbReference type="NCBI Taxonomy" id="54915"/>
    <lineage>
        <taxon>Bacteria</taxon>
        <taxon>Bacillati</taxon>
        <taxon>Bacillota</taxon>
        <taxon>Bacilli</taxon>
        <taxon>Bacillales</taxon>
        <taxon>Paenibacillaceae</taxon>
        <taxon>Brevibacillus</taxon>
    </lineage>
</organism>
<keyword evidence="2" id="KW-1185">Reference proteome</keyword>